<feature type="transmembrane region" description="Helical" evidence="1">
    <location>
        <begin position="125"/>
        <end position="143"/>
    </location>
</feature>
<organism evidence="3 4">
    <name type="scientific">Cadophora malorum</name>
    <dbReference type="NCBI Taxonomy" id="108018"/>
    <lineage>
        <taxon>Eukaryota</taxon>
        <taxon>Fungi</taxon>
        <taxon>Dikarya</taxon>
        <taxon>Ascomycota</taxon>
        <taxon>Pezizomycotina</taxon>
        <taxon>Leotiomycetes</taxon>
        <taxon>Helotiales</taxon>
        <taxon>Ploettnerulaceae</taxon>
        <taxon>Cadophora</taxon>
    </lineage>
</organism>
<feature type="transmembrane region" description="Helical" evidence="1">
    <location>
        <begin position="277"/>
        <end position="295"/>
    </location>
</feature>
<keyword evidence="2" id="KW-0732">Signal</keyword>
<sequence length="387" mass="43835">MTIIFTVIALLHVTLDTLHLRGIDLFVHRQLKKIGLRAFSDVEEKQTIKHRLEVLENILLGLSDTQLLTGIAVIIAGYMKCDVTIYHSNIVVDLAWFASGTNLSLMAILRWSLPRYPAMRRVRAAFLLAMCGLLLSIIILQGHREWYDSISLPAWCLFKETATNVGGGPAVWMGLGIFFVLLGYTSVFLYLFEDKTNIEAFARRYLAFCEKVTRRVNLVAEVLVKFPAALPLTGYQAVLIMPIIISAEVCIVLLCMPPVALFLILIYLMYGMIDSMFVSVIFDLLWFTFGLWTVVQHRYYGRLYMDDSEVTVENSWGFGQLVPMFLVLLPIIAAWDTWYRSKLDRNAMENGEHTAIPQSPSQIEETSYMSFLIENVPAPPAGENSTI</sequence>
<feature type="transmembrane region" description="Helical" evidence="1">
    <location>
        <begin position="251"/>
        <end position="270"/>
    </location>
</feature>
<gene>
    <name evidence="3" type="ORF">IFR04_009693</name>
</gene>
<proteinExistence type="predicted"/>
<reference evidence="3" key="1">
    <citation type="submission" date="2021-02" db="EMBL/GenBank/DDBJ databases">
        <title>Genome sequence Cadophora malorum strain M34.</title>
        <authorList>
            <person name="Stefanovic E."/>
            <person name="Vu D."/>
            <person name="Scully C."/>
            <person name="Dijksterhuis J."/>
            <person name="Roader J."/>
            <person name="Houbraken J."/>
        </authorList>
    </citation>
    <scope>NUCLEOTIDE SEQUENCE</scope>
    <source>
        <strain evidence="3">M34</strain>
    </source>
</reference>
<feature type="transmembrane region" description="Helical" evidence="1">
    <location>
        <begin position="222"/>
        <end position="245"/>
    </location>
</feature>
<evidence type="ECO:0000256" key="1">
    <source>
        <dbReference type="SAM" id="Phobius"/>
    </source>
</evidence>
<evidence type="ECO:0000256" key="2">
    <source>
        <dbReference type="SAM" id="SignalP"/>
    </source>
</evidence>
<dbReference type="AlphaFoldDB" id="A0A8H7T940"/>
<evidence type="ECO:0000313" key="3">
    <source>
        <dbReference type="EMBL" id="KAG4417180.1"/>
    </source>
</evidence>
<keyword evidence="1" id="KW-0472">Membrane</keyword>
<feature type="transmembrane region" description="Helical" evidence="1">
    <location>
        <begin position="315"/>
        <end position="335"/>
    </location>
</feature>
<dbReference type="Proteomes" id="UP000664132">
    <property type="component" value="Unassembled WGS sequence"/>
</dbReference>
<evidence type="ECO:0000313" key="4">
    <source>
        <dbReference type="Proteomes" id="UP000664132"/>
    </source>
</evidence>
<name>A0A8H7T940_9HELO</name>
<dbReference type="PANTHER" id="PTHR37577">
    <property type="entry name" value="INTEGRAL MEMBRANE PROTEIN"/>
    <property type="match status" value="1"/>
</dbReference>
<feature type="transmembrane region" description="Helical" evidence="1">
    <location>
        <begin position="94"/>
        <end position="113"/>
    </location>
</feature>
<dbReference type="EMBL" id="JAFJYH010000162">
    <property type="protein sequence ID" value="KAG4417180.1"/>
    <property type="molecule type" value="Genomic_DNA"/>
</dbReference>
<keyword evidence="4" id="KW-1185">Reference proteome</keyword>
<keyword evidence="1" id="KW-0812">Transmembrane</keyword>
<protein>
    <submittedName>
        <fullName evidence="3">Uncharacterized protein</fullName>
    </submittedName>
</protein>
<feature type="transmembrane region" description="Helical" evidence="1">
    <location>
        <begin position="58"/>
        <end position="79"/>
    </location>
</feature>
<dbReference type="OrthoDB" id="5427664at2759"/>
<dbReference type="InterPro" id="IPR053018">
    <property type="entry name" value="Elsinochrome_Biosynth-Asso"/>
</dbReference>
<accession>A0A8H7T940</accession>
<feature type="transmembrane region" description="Helical" evidence="1">
    <location>
        <begin position="170"/>
        <end position="192"/>
    </location>
</feature>
<feature type="chain" id="PRO_5034518167" evidence="2">
    <location>
        <begin position="17"/>
        <end position="387"/>
    </location>
</feature>
<keyword evidence="1" id="KW-1133">Transmembrane helix</keyword>
<feature type="signal peptide" evidence="2">
    <location>
        <begin position="1"/>
        <end position="16"/>
    </location>
</feature>
<comment type="caution">
    <text evidence="3">The sequence shown here is derived from an EMBL/GenBank/DDBJ whole genome shotgun (WGS) entry which is preliminary data.</text>
</comment>
<dbReference type="PANTHER" id="PTHR37577:SF1">
    <property type="entry name" value="INTEGRAL MEMBRANE PROTEIN"/>
    <property type="match status" value="1"/>
</dbReference>